<accession>A0A482WF50</accession>
<evidence type="ECO:0000256" key="1">
    <source>
        <dbReference type="SAM" id="Phobius"/>
    </source>
</evidence>
<evidence type="ECO:0000313" key="3">
    <source>
        <dbReference type="Proteomes" id="UP000291343"/>
    </source>
</evidence>
<dbReference type="Pfam" id="PF04488">
    <property type="entry name" value="Gly_transf_sug"/>
    <property type="match status" value="1"/>
</dbReference>
<dbReference type="SUPFAM" id="SSF53448">
    <property type="entry name" value="Nucleotide-diphospho-sugar transferases"/>
    <property type="match status" value="1"/>
</dbReference>
<gene>
    <name evidence="2" type="ORF">LSTR_LSTR004012</name>
</gene>
<keyword evidence="1" id="KW-0812">Transmembrane</keyword>
<dbReference type="InParanoid" id="A0A482WF50"/>
<name>A0A482WF50_LAOST</name>
<evidence type="ECO:0008006" key="4">
    <source>
        <dbReference type="Google" id="ProtNLM"/>
    </source>
</evidence>
<keyword evidence="1" id="KW-1133">Transmembrane helix</keyword>
<keyword evidence="3" id="KW-1185">Reference proteome</keyword>
<dbReference type="InterPro" id="IPR029044">
    <property type="entry name" value="Nucleotide-diphossugar_trans"/>
</dbReference>
<keyword evidence="1" id="KW-0472">Membrane</keyword>
<evidence type="ECO:0000313" key="2">
    <source>
        <dbReference type="EMBL" id="RZF32149.1"/>
    </source>
</evidence>
<feature type="transmembrane region" description="Helical" evidence="1">
    <location>
        <begin position="12"/>
        <end position="32"/>
    </location>
</feature>
<dbReference type="PANTHER" id="PTHR46830">
    <property type="entry name" value="TRANSFERASE, PUTATIVE-RELATED"/>
    <property type="match status" value="1"/>
</dbReference>
<protein>
    <recommendedName>
        <fullName evidence="4">Alpha-1,4-N-acetylglucosaminyltransferase</fullName>
    </recommendedName>
</protein>
<comment type="caution">
    <text evidence="2">The sequence shown here is derived from an EMBL/GenBank/DDBJ whole genome shotgun (WGS) entry which is preliminary data.</text>
</comment>
<dbReference type="AlphaFoldDB" id="A0A482WF50"/>
<organism evidence="2 3">
    <name type="scientific">Laodelphax striatellus</name>
    <name type="common">Small brown planthopper</name>
    <name type="synonym">Delphax striatella</name>
    <dbReference type="NCBI Taxonomy" id="195883"/>
    <lineage>
        <taxon>Eukaryota</taxon>
        <taxon>Metazoa</taxon>
        <taxon>Ecdysozoa</taxon>
        <taxon>Arthropoda</taxon>
        <taxon>Hexapoda</taxon>
        <taxon>Insecta</taxon>
        <taxon>Pterygota</taxon>
        <taxon>Neoptera</taxon>
        <taxon>Paraneoptera</taxon>
        <taxon>Hemiptera</taxon>
        <taxon>Auchenorrhyncha</taxon>
        <taxon>Fulgoroidea</taxon>
        <taxon>Delphacidae</taxon>
        <taxon>Criomorphinae</taxon>
        <taxon>Laodelphax</taxon>
    </lineage>
</organism>
<sequence length="329" mass="38046">MLRNVLVLCSKNVYRVVFICCIIFLFLLAITIKNTDVTKDEISLTSKLAEYIETAPNIVHYVIFNRTNFDFIVFLSVTSVLKVQRPSEILIHSDSTNGFSGYYWNIVSELSQKLEIPIRVVFLPRPTHVFGQRLSSVYHSTDVARIQVLMSFGGIYIDTDVLILQPLDEFLKYEMTLGWPPNENIGTQVLIAKKNARFLELWLDGYRKYKARSWYYNAGQYPTQQILAKDKDIAHTVPKLFGVHNLLDKLYGTADWEDWKTYYTLHLLSRHPPAPLELNETTILNYTSPFGEISRWILFDLVPKVRIASAKEFFKSSTTWKSILPSDNV</sequence>
<dbReference type="EMBL" id="QKKF02037473">
    <property type="protein sequence ID" value="RZF32149.1"/>
    <property type="molecule type" value="Genomic_DNA"/>
</dbReference>
<dbReference type="OrthoDB" id="409543at2759"/>
<dbReference type="Gene3D" id="3.90.550.20">
    <property type="match status" value="1"/>
</dbReference>
<dbReference type="InterPro" id="IPR007577">
    <property type="entry name" value="GlycoTrfase_DXD_sugar-bd_CS"/>
</dbReference>
<dbReference type="Proteomes" id="UP000291343">
    <property type="component" value="Unassembled WGS sequence"/>
</dbReference>
<dbReference type="PANTHER" id="PTHR46830:SF1">
    <property type="entry name" value="ALPHA-1,4-N-ACETYLGLUCOSAMINYLTRANSFERASE"/>
    <property type="match status" value="1"/>
</dbReference>
<proteinExistence type="predicted"/>
<reference evidence="2 3" key="1">
    <citation type="journal article" date="2017" name="Gigascience">
        <title>Genome sequence of the small brown planthopper, Laodelphax striatellus.</title>
        <authorList>
            <person name="Zhu J."/>
            <person name="Jiang F."/>
            <person name="Wang X."/>
            <person name="Yang P."/>
            <person name="Bao Y."/>
            <person name="Zhao W."/>
            <person name="Wang W."/>
            <person name="Lu H."/>
            <person name="Wang Q."/>
            <person name="Cui N."/>
            <person name="Li J."/>
            <person name="Chen X."/>
            <person name="Luo L."/>
            <person name="Yu J."/>
            <person name="Kang L."/>
            <person name="Cui F."/>
        </authorList>
    </citation>
    <scope>NUCLEOTIDE SEQUENCE [LARGE SCALE GENOMIC DNA]</scope>
    <source>
        <strain evidence="2">Lst14</strain>
    </source>
</reference>